<dbReference type="PROSITE" id="PS01031">
    <property type="entry name" value="SHSP"/>
    <property type="match status" value="1"/>
</dbReference>
<dbReference type="InterPro" id="IPR008978">
    <property type="entry name" value="HSP20-like_chaperone"/>
</dbReference>
<evidence type="ECO:0000256" key="1">
    <source>
        <dbReference type="PROSITE-ProRule" id="PRU00285"/>
    </source>
</evidence>
<proteinExistence type="inferred from homology"/>
<evidence type="ECO:0000313" key="4">
    <source>
        <dbReference type="EMBL" id="TMQ60299.1"/>
    </source>
</evidence>
<dbReference type="InterPro" id="IPR002068">
    <property type="entry name" value="A-crystallin/Hsp20_dom"/>
</dbReference>
<dbReference type="SUPFAM" id="SSF49764">
    <property type="entry name" value="HSP20-like chaperones"/>
    <property type="match status" value="1"/>
</dbReference>
<comment type="similarity">
    <text evidence="1 2">Belongs to the small heat shock protein (HSP20) family.</text>
</comment>
<comment type="caution">
    <text evidence="4">The sequence shown here is derived from an EMBL/GenBank/DDBJ whole genome shotgun (WGS) entry which is preliminary data.</text>
</comment>
<accession>A0A538T9I7</accession>
<name>A0A538T9I7_UNCEI</name>
<organism evidence="4 5">
    <name type="scientific">Eiseniibacteriota bacterium</name>
    <dbReference type="NCBI Taxonomy" id="2212470"/>
    <lineage>
        <taxon>Bacteria</taxon>
        <taxon>Candidatus Eiseniibacteriota</taxon>
    </lineage>
</organism>
<evidence type="ECO:0000313" key="5">
    <source>
        <dbReference type="Proteomes" id="UP000317716"/>
    </source>
</evidence>
<sequence>MAITRWNPVTLSPVRDLFVSHDEFSRLFDSIFTGSQLRGDLAPMFTPAVDIEETADEFVFKADLPGMSQKDVRVSLMGDTLTIRGERKQESERKEDGMHRTERIHGTFERSFRLGAPVRNDKVKAQYKDGVLEIHVPKAEEAKLREVEVQAAS</sequence>
<gene>
    <name evidence="4" type="ORF">E6K72_00705</name>
</gene>
<feature type="domain" description="SHSP" evidence="3">
    <location>
        <begin position="40"/>
        <end position="152"/>
    </location>
</feature>
<dbReference type="CDD" id="cd06464">
    <property type="entry name" value="ACD_sHsps-like"/>
    <property type="match status" value="1"/>
</dbReference>
<evidence type="ECO:0000259" key="3">
    <source>
        <dbReference type="PROSITE" id="PS01031"/>
    </source>
</evidence>
<dbReference type="InterPro" id="IPR031107">
    <property type="entry name" value="Small_HSP"/>
</dbReference>
<dbReference type="AlphaFoldDB" id="A0A538T9I7"/>
<dbReference type="PANTHER" id="PTHR11527">
    <property type="entry name" value="HEAT-SHOCK PROTEIN 20 FAMILY MEMBER"/>
    <property type="match status" value="1"/>
</dbReference>
<dbReference type="EMBL" id="VBOS01000025">
    <property type="protein sequence ID" value="TMQ60299.1"/>
    <property type="molecule type" value="Genomic_DNA"/>
</dbReference>
<dbReference type="Pfam" id="PF00011">
    <property type="entry name" value="HSP20"/>
    <property type="match status" value="1"/>
</dbReference>
<protein>
    <submittedName>
        <fullName evidence="4">Hsp20/alpha crystallin family protein</fullName>
    </submittedName>
</protein>
<dbReference type="Gene3D" id="2.60.40.790">
    <property type="match status" value="1"/>
</dbReference>
<evidence type="ECO:0000256" key="2">
    <source>
        <dbReference type="RuleBase" id="RU003616"/>
    </source>
</evidence>
<reference evidence="4 5" key="1">
    <citation type="journal article" date="2019" name="Nat. Microbiol.">
        <title>Mediterranean grassland soil C-N compound turnover is dependent on rainfall and depth, and is mediated by genomically divergent microorganisms.</title>
        <authorList>
            <person name="Diamond S."/>
            <person name="Andeer P.F."/>
            <person name="Li Z."/>
            <person name="Crits-Christoph A."/>
            <person name="Burstein D."/>
            <person name="Anantharaman K."/>
            <person name="Lane K.R."/>
            <person name="Thomas B.C."/>
            <person name="Pan C."/>
            <person name="Northen T.R."/>
            <person name="Banfield J.F."/>
        </authorList>
    </citation>
    <scope>NUCLEOTIDE SEQUENCE [LARGE SCALE GENOMIC DNA]</scope>
    <source>
        <strain evidence="4">WS_2</strain>
    </source>
</reference>
<dbReference type="Proteomes" id="UP000317716">
    <property type="component" value="Unassembled WGS sequence"/>
</dbReference>